<dbReference type="SUPFAM" id="SSF47473">
    <property type="entry name" value="EF-hand"/>
    <property type="match status" value="1"/>
</dbReference>
<dbReference type="STRING" id="35128.B8BV09"/>
<dbReference type="InterPro" id="IPR018247">
    <property type="entry name" value="EF_Hand_1_Ca_BS"/>
</dbReference>
<dbReference type="SUPFAM" id="SSF56281">
    <property type="entry name" value="Metallo-hydrolase/oxidoreductase"/>
    <property type="match status" value="1"/>
</dbReference>
<organism evidence="4 5">
    <name type="scientific">Thalassiosira pseudonana</name>
    <name type="common">Marine diatom</name>
    <name type="synonym">Cyclotella nana</name>
    <dbReference type="NCBI Taxonomy" id="35128"/>
    <lineage>
        <taxon>Eukaryota</taxon>
        <taxon>Sar</taxon>
        <taxon>Stramenopiles</taxon>
        <taxon>Ochrophyta</taxon>
        <taxon>Bacillariophyta</taxon>
        <taxon>Coscinodiscophyceae</taxon>
        <taxon>Thalassiosirophycidae</taxon>
        <taxon>Thalassiosirales</taxon>
        <taxon>Thalassiosiraceae</taxon>
        <taxon>Thalassiosira</taxon>
    </lineage>
</organism>
<dbReference type="AlphaFoldDB" id="B8BV09"/>
<reference evidence="4 5" key="2">
    <citation type="journal article" date="2008" name="Nature">
        <title>The Phaeodactylum genome reveals the evolutionary history of diatom genomes.</title>
        <authorList>
            <person name="Bowler C."/>
            <person name="Allen A.E."/>
            <person name="Badger J.H."/>
            <person name="Grimwood J."/>
            <person name="Jabbari K."/>
            <person name="Kuo A."/>
            <person name="Maheswari U."/>
            <person name="Martens C."/>
            <person name="Maumus F."/>
            <person name="Otillar R.P."/>
            <person name="Rayko E."/>
            <person name="Salamov A."/>
            <person name="Vandepoele K."/>
            <person name="Beszteri B."/>
            <person name="Gruber A."/>
            <person name="Heijde M."/>
            <person name="Katinka M."/>
            <person name="Mock T."/>
            <person name="Valentin K."/>
            <person name="Verret F."/>
            <person name="Berges J.A."/>
            <person name="Brownlee C."/>
            <person name="Cadoret J.P."/>
            <person name="Chiovitti A."/>
            <person name="Choi C.J."/>
            <person name="Coesel S."/>
            <person name="De Martino A."/>
            <person name="Detter J.C."/>
            <person name="Durkin C."/>
            <person name="Falciatore A."/>
            <person name="Fournet J."/>
            <person name="Haruta M."/>
            <person name="Huysman M.J."/>
            <person name="Jenkins B.D."/>
            <person name="Jiroutova K."/>
            <person name="Jorgensen R.E."/>
            <person name="Joubert Y."/>
            <person name="Kaplan A."/>
            <person name="Kroger N."/>
            <person name="Kroth P.G."/>
            <person name="La Roche J."/>
            <person name="Lindquist E."/>
            <person name="Lommer M."/>
            <person name="Martin-Jezequel V."/>
            <person name="Lopez P.J."/>
            <person name="Lucas S."/>
            <person name="Mangogna M."/>
            <person name="McGinnis K."/>
            <person name="Medlin L.K."/>
            <person name="Montsant A."/>
            <person name="Oudot-Le Secq M.P."/>
            <person name="Napoli C."/>
            <person name="Obornik M."/>
            <person name="Parker M.S."/>
            <person name="Petit J.L."/>
            <person name="Porcel B.M."/>
            <person name="Poulsen N."/>
            <person name="Robison M."/>
            <person name="Rychlewski L."/>
            <person name="Rynearson T.A."/>
            <person name="Schmutz J."/>
            <person name="Shapiro H."/>
            <person name="Siaut M."/>
            <person name="Stanley M."/>
            <person name="Sussman M.R."/>
            <person name="Taylor A.R."/>
            <person name="Vardi A."/>
            <person name="von Dassow P."/>
            <person name="Vyverman W."/>
            <person name="Willis A."/>
            <person name="Wyrwicz L.S."/>
            <person name="Rokhsar D.S."/>
            <person name="Weissenbach J."/>
            <person name="Armbrust E.V."/>
            <person name="Green B.R."/>
            <person name="Van de Peer Y."/>
            <person name="Grigoriev I.V."/>
        </authorList>
    </citation>
    <scope>NUCLEOTIDE SEQUENCE [LARGE SCALE GENOMIC DNA]</scope>
    <source>
        <strain evidence="4 5">CCMP1335</strain>
    </source>
</reference>
<dbReference type="CDD" id="cd06262">
    <property type="entry name" value="metallo-hydrolase-like_MBL-fold"/>
    <property type="match status" value="1"/>
</dbReference>
<keyword evidence="2" id="KW-0732">Signal</keyword>
<feature type="chain" id="PRO_5002868680" description="EF-hand domain-containing protein" evidence="2">
    <location>
        <begin position="24"/>
        <end position="619"/>
    </location>
</feature>
<dbReference type="PROSITE" id="PS00018">
    <property type="entry name" value="EF_HAND_1"/>
    <property type="match status" value="1"/>
</dbReference>
<feature type="domain" description="EF-hand" evidence="3">
    <location>
        <begin position="106"/>
        <end position="141"/>
    </location>
</feature>
<dbReference type="RefSeq" id="XP_002287412.1">
    <property type="nucleotide sequence ID" value="XM_002287376.1"/>
</dbReference>
<dbReference type="PANTHER" id="PTHR46504:SF2">
    <property type="entry name" value="TRNASE Z TRZ1"/>
    <property type="match status" value="1"/>
</dbReference>
<feature type="domain" description="EF-hand" evidence="3">
    <location>
        <begin position="189"/>
        <end position="224"/>
    </location>
</feature>
<dbReference type="InParanoid" id="B8BV09"/>
<dbReference type="HOGENOM" id="CLU_537988_0_0_1"/>
<sequence>MFRHAFCSLLWTVPLTVFGFLQAHNISPCRPPPSTHTQLGSINNGDGTKIYSPPIWETVLPFADDADSTTNTPELQQAIQSLASTTLALLAGDETSASSLLGGASQKKLVVTRVFKAYDVCESGTLSVEEARKLFVDLARSMVSELAEGNVMTSSADLKSTNDEPQHNEVKAAQAHARRVLAEDEAGNTIDRVAKKLLLLADADNDGKINLQELAQLFETVFEANLGSDDEQGTDDDTETIHIGTDSPIKHKSDLPSGMFPQPLRALAGSLQLLPPRERALASEAADRSALWNVGVPGDDHTLRRVILEDGDGDTDGEKRKKSKQSQTISLIGLGRSADASAYFLPELGIALDAGLHVSSLQPKTVLLTHGHRDHIGALPVHASHDSLILVPEPIQKLVHKFLVAEAQLNYGDVTQTEEETLEALGGFNTMGVKDGTKIMLPKDKYTGSPTPLGIQVFAAPHKEGVPACSYGVFRRKQRLKKEYQSMSKSELGAVLRTKRETGKSQEDTSITESYDEGVLFYTGDTTISLLRERWREILPNYKYIIHEVTFLGPPSSELDVSSEAKGHTHYSQLHPWICAFADTTFICVHWSLRYGREEVLDFFRTNYGGVPKNVVLWL</sequence>
<accession>B8BV09</accession>
<gene>
    <name evidence="4" type="ORF">THAPSDRAFT_2666</name>
</gene>
<proteinExistence type="predicted"/>
<feature type="signal peptide" evidence="2">
    <location>
        <begin position="1"/>
        <end position="23"/>
    </location>
</feature>
<dbReference type="InterPro" id="IPR011992">
    <property type="entry name" value="EF-hand-dom_pair"/>
</dbReference>
<dbReference type="PANTHER" id="PTHR46504">
    <property type="entry name" value="TRNASE Z TRZ1"/>
    <property type="match status" value="1"/>
</dbReference>
<keyword evidence="5" id="KW-1185">Reference proteome</keyword>
<evidence type="ECO:0000256" key="2">
    <source>
        <dbReference type="SAM" id="SignalP"/>
    </source>
</evidence>
<evidence type="ECO:0000313" key="5">
    <source>
        <dbReference type="Proteomes" id="UP000001449"/>
    </source>
</evidence>
<evidence type="ECO:0000256" key="1">
    <source>
        <dbReference type="ARBA" id="ARBA00022837"/>
    </source>
</evidence>
<keyword evidence="1" id="KW-0106">Calcium</keyword>
<evidence type="ECO:0000259" key="3">
    <source>
        <dbReference type="PROSITE" id="PS50222"/>
    </source>
</evidence>
<protein>
    <recommendedName>
        <fullName evidence="3">EF-hand domain-containing protein</fullName>
    </recommendedName>
</protein>
<dbReference type="InterPro" id="IPR036866">
    <property type="entry name" value="RibonucZ/Hydroxyglut_hydro"/>
</dbReference>
<dbReference type="PaxDb" id="35128-Thaps2666"/>
<reference evidence="4 5" key="1">
    <citation type="journal article" date="2004" name="Science">
        <title>The genome of the diatom Thalassiosira pseudonana: ecology, evolution, and metabolism.</title>
        <authorList>
            <person name="Armbrust E.V."/>
            <person name="Berges J.A."/>
            <person name="Bowler C."/>
            <person name="Green B.R."/>
            <person name="Martinez D."/>
            <person name="Putnam N.H."/>
            <person name="Zhou S."/>
            <person name="Allen A.E."/>
            <person name="Apt K.E."/>
            <person name="Bechner M."/>
            <person name="Brzezinski M.A."/>
            <person name="Chaal B.K."/>
            <person name="Chiovitti A."/>
            <person name="Davis A.K."/>
            <person name="Demarest M.S."/>
            <person name="Detter J.C."/>
            <person name="Glavina T."/>
            <person name="Goodstein D."/>
            <person name="Hadi M.Z."/>
            <person name="Hellsten U."/>
            <person name="Hildebrand M."/>
            <person name="Jenkins B.D."/>
            <person name="Jurka J."/>
            <person name="Kapitonov V.V."/>
            <person name="Kroger N."/>
            <person name="Lau W.W."/>
            <person name="Lane T.W."/>
            <person name="Larimer F.W."/>
            <person name="Lippmeier J.C."/>
            <person name="Lucas S."/>
            <person name="Medina M."/>
            <person name="Montsant A."/>
            <person name="Obornik M."/>
            <person name="Parker M.S."/>
            <person name="Palenik B."/>
            <person name="Pazour G.J."/>
            <person name="Richardson P.M."/>
            <person name="Rynearson T.A."/>
            <person name="Saito M.A."/>
            <person name="Schwartz D.C."/>
            <person name="Thamatrakoln K."/>
            <person name="Valentin K."/>
            <person name="Vardi A."/>
            <person name="Wilkerson F.P."/>
            <person name="Rokhsar D.S."/>
        </authorList>
    </citation>
    <scope>NUCLEOTIDE SEQUENCE [LARGE SCALE GENOMIC DNA]</scope>
    <source>
        <strain evidence="4 5">CCMP1335</strain>
    </source>
</reference>
<dbReference type="PROSITE" id="PS50222">
    <property type="entry name" value="EF_HAND_2"/>
    <property type="match status" value="2"/>
</dbReference>
<dbReference type="GeneID" id="7443073"/>
<dbReference type="KEGG" id="tps:THAPSDRAFT_2666"/>
<name>B8BV09_THAPS</name>
<dbReference type="Gene3D" id="1.10.238.10">
    <property type="entry name" value="EF-hand"/>
    <property type="match status" value="1"/>
</dbReference>
<dbReference type="Proteomes" id="UP000001449">
    <property type="component" value="Chromosome 2"/>
</dbReference>
<dbReference type="GO" id="GO:0005509">
    <property type="term" value="F:calcium ion binding"/>
    <property type="evidence" value="ECO:0007669"/>
    <property type="project" value="InterPro"/>
</dbReference>
<dbReference type="InterPro" id="IPR002048">
    <property type="entry name" value="EF_hand_dom"/>
</dbReference>
<evidence type="ECO:0000313" key="4">
    <source>
        <dbReference type="EMBL" id="EED94855.1"/>
    </source>
</evidence>
<dbReference type="Gene3D" id="3.60.15.10">
    <property type="entry name" value="Ribonuclease Z/Hydroxyacylglutathione hydrolase-like"/>
    <property type="match status" value="1"/>
</dbReference>
<dbReference type="eggNOG" id="ENOG502RRCY">
    <property type="taxonomic scope" value="Eukaryota"/>
</dbReference>
<dbReference type="EMBL" id="CM000639">
    <property type="protein sequence ID" value="EED94855.1"/>
    <property type="molecule type" value="Genomic_DNA"/>
</dbReference>
<dbReference type="SMART" id="SM00054">
    <property type="entry name" value="EFh"/>
    <property type="match status" value="2"/>
</dbReference>
<dbReference type="OMA" id="TTFICVH"/>